<dbReference type="Gene3D" id="1.25.40.10">
    <property type="entry name" value="Tetratricopeptide repeat domain"/>
    <property type="match status" value="1"/>
</dbReference>
<proteinExistence type="predicted"/>
<comment type="caution">
    <text evidence="2">The sequence shown here is derived from an EMBL/GenBank/DDBJ whole genome shotgun (WGS) entry which is preliminary data.</text>
</comment>
<sequence>MSDRQKKQYYEQVGVRWSVRDFGGERDLDQALACYKLALLTGQSVGEKERVIAGILHHIAWLYRYQGKAQDEQRFLRFALQSYIKVYEEEGEQLNNARLMYIIGELNKRVGESSEAVRWFSRIVNDKRIMDAAMIRASREQWQQLREEMADAEQMSVDGLTDNKEHRSKSQPV</sequence>
<protein>
    <recommendedName>
        <fullName evidence="4">Tetratricopeptide repeat protein</fullName>
    </recommendedName>
</protein>
<evidence type="ECO:0000313" key="2">
    <source>
        <dbReference type="EMBL" id="GGG76335.1"/>
    </source>
</evidence>
<reference evidence="2 3" key="1">
    <citation type="journal article" date="2014" name="Int. J. Syst. Evol. Microbiol.">
        <title>Complete genome sequence of Corynebacterium casei LMG S-19264T (=DSM 44701T), isolated from a smear-ripened cheese.</title>
        <authorList>
            <consortium name="US DOE Joint Genome Institute (JGI-PGF)"/>
            <person name="Walter F."/>
            <person name="Albersmeier A."/>
            <person name="Kalinowski J."/>
            <person name="Ruckert C."/>
        </authorList>
    </citation>
    <scope>NUCLEOTIDE SEQUENCE [LARGE SCALE GENOMIC DNA]</scope>
    <source>
        <strain evidence="2 3">CGMCC 1.15286</strain>
    </source>
</reference>
<dbReference type="InterPro" id="IPR011990">
    <property type="entry name" value="TPR-like_helical_dom_sf"/>
</dbReference>
<dbReference type="Proteomes" id="UP000600247">
    <property type="component" value="Unassembled WGS sequence"/>
</dbReference>
<dbReference type="SUPFAM" id="SSF48452">
    <property type="entry name" value="TPR-like"/>
    <property type="match status" value="1"/>
</dbReference>
<dbReference type="InterPro" id="IPR018708">
    <property type="entry name" value="DUF2225"/>
</dbReference>
<feature type="region of interest" description="Disordered" evidence="1">
    <location>
        <begin position="149"/>
        <end position="173"/>
    </location>
</feature>
<dbReference type="Pfam" id="PF09986">
    <property type="entry name" value="DUF2225"/>
    <property type="match status" value="1"/>
</dbReference>
<accession>A0A917HE34</accession>
<name>A0A917HE34_9BACL</name>
<dbReference type="EMBL" id="BMHY01000007">
    <property type="protein sequence ID" value="GGG76335.1"/>
    <property type="molecule type" value="Genomic_DNA"/>
</dbReference>
<keyword evidence="3" id="KW-1185">Reference proteome</keyword>
<evidence type="ECO:0000256" key="1">
    <source>
        <dbReference type="SAM" id="MobiDB-lite"/>
    </source>
</evidence>
<evidence type="ECO:0008006" key="4">
    <source>
        <dbReference type="Google" id="ProtNLM"/>
    </source>
</evidence>
<organism evidence="2 3">
    <name type="scientific">Paenibacillus radicis</name>
    <name type="common">ex Gao et al. 2016</name>
    <dbReference type="NCBI Taxonomy" id="1737354"/>
    <lineage>
        <taxon>Bacteria</taxon>
        <taxon>Bacillati</taxon>
        <taxon>Bacillota</taxon>
        <taxon>Bacilli</taxon>
        <taxon>Bacillales</taxon>
        <taxon>Paenibacillaceae</taxon>
        <taxon>Paenibacillus</taxon>
    </lineage>
</organism>
<gene>
    <name evidence="2" type="ORF">GCM10010918_36050</name>
</gene>
<evidence type="ECO:0000313" key="3">
    <source>
        <dbReference type="Proteomes" id="UP000600247"/>
    </source>
</evidence>
<dbReference type="AlphaFoldDB" id="A0A917HE34"/>